<dbReference type="PROSITE" id="PS50983">
    <property type="entry name" value="FE_B12_PBP"/>
    <property type="match status" value="1"/>
</dbReference>
<keyword evidence="2" id="KW-0732">Signal</keyword>
<dbReference type="InterPro" id="IPR050902">
    <property type="entry name" value="ABC_Transporter_SBP"/>
</dbReference>
<evidence type="ECO:0000259" key="3">
    <source>
        <dbReference type="PROSITE" id="PS50983"/>
    </source>
</evidence>
<evidence type="ECO:0000313" key="5">
    <source>
        <dbReference type="Proteomes" id="UP000294543"/>
    </source>
</evidence>
<dbReference type="Gene3D" id="3.40.50.1980">
    <property type="entry name" value="Nitrogenase molybdenum iron protein domain"/>
    <property type="match status" value="2"/>
</dbReference>
<feature type="domain" description="Fe/B12 periplasmic-binding" evidence="3">
    <location>
        <begin position="17"/>
        <end position="249"/>
    </location>
</feature>
<dbReference type="NCBIfam" id="NF038402">
    <property type="entry name" value="TroA_like"/>
    <property type="match status" value="1"/>
</dbReference>
<dbReference type="InterPro" id="IPR002491">
    <property type="entry name" value="ABC_transptr_periplasmic_BD"/>
</dbReference>
<dbReference type="InterPro" id="IPR054828">
    <property type="entry name" value="Vit_B12_bind_prot"/>
</dbReference>
<proteinExistence type="inferred from homology"/>
<organism evidence="4 5">
    <name type="scientific">Nonomuraea diastatica</name>
    <dbReference type="NCBI Taxonomy" id="1848329"/>
    <lineage>
        <taxon>Bacteria</taxon>
        <taxon>Bacillati</taxon>
        <taxon>Actinomycetota</taxon>
        <taxon>Actinomycetes</taxon>
        <taxon>Streptosporangiales</taxon>
        <taxon>Streptosporangiaceae</taxon>
        <taxon>Nonomuraea</taxon>
    </lineage>
</organism>
<evidence type="ECO:0000313" key="4">
    <source>
        <dbReference type="EMBL" id="TDD16701.1"/>
    </source>
</evidence>
<reference evidence="4 5" key="1">
    <citation type="submission" date="2019-03" db="EMBL/GenBank/DDBJ databases">
        <title>Draft genome sequences of novel Actinobacteria.</title>
        <authorList>
            <person name="Sahin N."/>
            <person name="Ay H."/>
            <person name="Saygin H."/>
        </authorList>
    </citation>
    <scope>NUCLEOTIDE SEQUENCE [LARGE SCALE GENOMIC DNA]</scope>
    <source>
        <strain evidence="4 5">KC712</strain>
    </source>
</reference>
<sequence length="249" mass="27116">MEDDTGVHARVPETVRRIVSLVPSLTESVAATVPEALAGATDWCTHPADLDVARVRGTKNPDLDAIRTLRPDVVLANAEENRPSDIEALRATGIPVWVTRIETLDEAFASLGRMFAYACRTDRPGWLDAAERAWRAPAAGPRRTAIVPIWRRPWMVVGRDTFTGDVLRRLGVDNCYAGHAERYPKIPLSELVGCGPDLVVLPDEPYAFSGTDGPEAFPGLTCALVSGRLLTWYGPSLVQAPVLLRRALG</sequence>
<comment type="caution">
    <text evidence="4">The sequence shown here is derived from an EMBL/GenBank/DDBJ whole genome shotgun (WGS) entry which is preliminary data.</text>
</comment>
<dbReference type="PANTHER" id="PTHR30535:SF35">
    <property type="entry name" value="PERIPLASMIC BINDING PROTEIN"/>
    <property type="match status" value="1"/>
</dbReference>
<dbReference type="EMBL" id="SMKP01000100">
    <property type="protein sequence ID" value="TDD16701.1"/>
    <property type="molecule type" value="Genomic_DNA"/>
</dbReference>
<dbReference type="SUPFAM" id="SSF53807">
    <property type="entry name" value="Helical backbone' metal receptor"/>
    <property type="match status" value="1"/>
</dbReference>
<evidence type="ECO:0000256" key="1">
    <source>
        <dbReference type="ARBA" id="ARBA00008814"/>
    </source>
</evidence>
<dbReference type="OrthoDB" id="9816357at2"/>
<dbReference type="Pfam" id="PF01497">
    <property type="entry name" value="Peripla_BP_2"/>
    <property type="match status" value="1"/>
</dbReference>
<keyword evidence="5" id="KW-1185">Reference proteome</keyword>
<comment type="similarity">
    <text evidence="1">Belongs to the bacterial solute-binding protein 8 family.</text>
</comment>
<gene>
    <name evidence="4" type="ORF">E1294_30455</name>
</gene>
<name>A0A4R4WEK7_9ACTN</name>
<dbReference type="Proteomes" id="UP000294543">
    <property type="component" value="Unassembled WGS sequence"/>
</dbReference>
<accession>A0A4R4WEK7</accession>
<evidence type="ECO:0000256" key="2">
    <source>
        <dbReference type="ARBA" id="ARBA00022729"/>
    </source>
</evidence>
<dbReference type="RefSeq" id="WP_132514088.1">
    <property type="nucleotide sequence ID" value="NZ_SMKP01000100.1"/>
</dbReference>
<dbReference type="PANTHER" id="PTHR30535">
    <property type="entry name" value="VITAMIN B12-BINDING PROTEIN"/>
    <property type="match status" value="1"/>
</dbReference>
<protein>
    <submittedName>
        <fullName evidence="4">Cobalamin-binding protein</fullName>
    </submittedName>
</protein>
<dbReference type="AlphaFoldDB" id="A0A4R4WEK7"/>